<feature type="domain" description="GGDEF" evidence="5">
    <location>
        <begin position="320"/>
        <end position="457"/>
    </location>
</feature>
<dbReference type="GO" id="GO:1902201">
    <property type="term" value="P:negative regulation of bacterial-type flagellum-dependent cell motility"/>
    <property type="evidence" value="ECO:0007669"/>
    <property type="project" value="TreeGrafter"/>
</dbReference>
<feature type="compositionally biased region" description="Pro residues" evidence="3">
    <location>
        <begin position="458"/>
        <end position="468"/>
    </location>
</feature>
<evidence type="ECO:0000256" key="2">
    <source>
        <dbReference type="ARBA" id="ARBA00034247"/>
    </source>
</evidence>
<keyword evidence="4" id="KW-0812">Transmembrane</keyword>
<dbReference type="EMBL" id="BJZO01000137">
    <property type="protein sequence ID" value="GEO82966.1"/>
    <property type="molecule type" value="Genomic_DNA"/>
</dbReference>
<dbReference type="Pfam" id="PF00990">
    <property type="entry name" value="GGDEF"/>
    <property type="match status" value="1"/>
</dbReference>
<feature type="transmembrane region" description="Helical" evidence="4">
    <location>
        <begin position="220"/>
        <end position="238"/>
    </location>
</feature>
<feature type="transmembrane region" description="Helical" evidence="4">
    <location>
        <begin position="16"/>
        <end position="35"/>
    </location>
</feature>
<protein>
    <recommendedName>
        <fullName evidence="1">diguanylate cyclase</fullName>
        <ecNumber evidence="1">2.7.7.65</ecNumber>
    </recommendedName>
</protein>
<dbReference type="GO" id="GO:0043709">
    <property type="term" value="P:cell adhesion involved in single-species biofilm formation"/>
    <property type="evidence" value="ECO:0007669"/>
    <property type="project" value="TreeGrafter"/>
</dbReference>
<name>A0A512HBZ0_9PROT</name>
<dbReference type="Gene3D" id="3.30.70.270">
    <property type="match status" value="1"/>
</dbReference>
<dbReference type="AlphaFoldDB" id="A0A512HBZ0"/>
<dbReference type="NCBIfam" id="TIGR00254">
    <property type="entry name" value="GGDEF"/>
    <property type="match status" value="1"/>
</dbReference>
<reference evidence="6 7" key="1">
    <citation type="submission" date="2019-07" db="EMBL/GenBank/DDBJ databases">
        <title>Whole genome shotgun sequence of Rhodospirillum oryzae NBRC 107573.</title>
        <authorList>
            <person name="Hosoyama A."/>
            <person name="Uohara A."/>
            <person name="Ohji S."/>
            <person name="Ichikawa N."/>
        </authorList>
    </citation>
    <scope>NUCLEOTIDE SEQUENCE [LARGE SCALE GENOMIC DNA]</scope>
    <source>
        <strain evidence="6 7">NBRC 107573</strain>
    </source>
</reference>
<evidence type="ECO:0000256" key="4">
    <source>
        <dbReference type="SAM" id="Phobius"/>
    </source>
</evidence>
<dbReference type="SUPFAM" id="SSF55073">
    <property type="entry name" value="Nucleotide cyclase"/>
    <property type="match status" value="1"/>
</dbReference>
<dbReference type="PROSITE" id="PS50887">
    <property type="entry name" value="GGDEF"/>
    <property type="match status" value="1"/>
</dbReference>
<dbReference type="FunFam" id="3.30.70.270:FF:000001">
    <property type="entry name" value="Diguanylate cyclase domain protein"/>
    <property type="match status" value="1"/>
</dbReference>
<dbReference type="SMART" id="SM00267">
    <property type="entry name" value="GGDEF"/>
    <property type="match status" value="1"/>
</dbReference>
<proteinExistence type="predicted"/>
<organism evidence="6 7">
    <name type="scientific">Pararhodospirillum oryzae</name>
    <dbReference type="NCBI Taxonomy" id="478448"/>
    <lineage>
        <taxon>Bacteria</taxon>
        <taxon>Pseudomonadati</taxon>
        <taxon>Pseudomonadota</taxon>
        <taxon>Alphaproteobacteria</taxon>
        <taxon>Rhodospirillales</taxon>
        <taxon>Rhodospirillaceae</taxon>
        <taxon>Pararhodospirillum</taxon>
    </lineage>
</organism>
<feature type="transmembrane region" description="Helical" evidence="4">
    <location>
        <begin position="191"/>
        <end position="213"/>
    </location>
</feature>
<sequence>MKYSFAIDDVSKGQRLVILTCAAFLLVCFGFSYHLANTSLEPIPAFLPFYGGIVVLTDLLTAYLLAAQFRITRLLPLLALSGAYLYSGLIVIPQLLLFPGVVASAGILGAGPQSAIWLWVLWHGGFPFLVLLFALIQGFAPTRLCSRASVWTWMAGGLGLVLALVAGAIMLVTRGHDLLLPLVEGGNFALLAHSAPGQAVVLLNALALVAVALVTRGRSLAGAGLILALLASFLDVSLTLESQARFSLGWYVARVNSMVAASSVLLVFLYEVTWLYLRVTDLNESLSRMAFVDDLTRLANRRQFNERLAAEWARAQRAGQSLGLVMIDVDFFKKYNDAYGHPAGDECLRQVARAMEGAIRRPADLAARYGGEEFVLVLPDTGPEGALHVANAVGEAVRQLGLRHEAGTGLGVVTISLGVAATVPHADLSPETLKSAADQALYAAKEQGRNRAVLGLPLPSPVAVPSPPKGQKATTPLTGKLTPAGRGH</sequence>
<accession>A0A512HBZ0</accession>
<keyword evidence="4" id="KW-0472">Membrane</keyword>
<dbReference type="InterPro" id="IPR000160">
    <property type="entry name" value="GGDEF_dom"/>
</dbReference>
<dbReference type="InterPro" id="IPR029787">
    <property type="entry name" value="Nucleotide_cyclase"/>
</dbReference>
<dbReference type="Pfam" id="PF17158">
    <property type="entry name" value="MASE4"/>
    <property type="match status" value="1"/>
</dbReference>
<feature type="transmembrane region" description="Helical" evidence="4">
    <location>
        <begin position="74"/>
        <end position="96"/>
    </location>
</feature>
<dbReference type="PANTHER" id="PTHR45138:SF9">
    <property type="entry name" value="DIGUANYLATE CYCLASE DGCM-RELATED"/>
    <property type="match status" value="1"/>
</dbReference>
<evidence type="ECO:0000256" key="3">
    <source>
        <dbReference type="SAM" id="MobiDB-lite"/>
    </source>
</evidence>
<evidence type="ECO:0000313" key="7">
    <source>
        <dbReference type="Proteomes" id="UP000321567"/>
    </source>
</evidence>
<dbReference type="GO" id="GO:0052621">
    <property type="term" value="F:diguanylate cyclase activity"/>
    <property type="evidence" value="ECO:0007669"/>
    <property type="project" value="UniProtKB-EC"/>
</dbReference>
<dbReference type="InterPro" id="IPR050469">
    <property type="entry name" value="Diguanylate_Cyclase"/>
</dbReference>
<feature type="region of interest" description="Disordered" evidence="3">
    <location>
        <begin position="455"/>
        <end position="488"/>
    </location>
</feature>
<dbReference type="PANTHER" id="PTHR45138">
    <property type="entry name" value="REGULATORY COMPONENTS OF SENSORY TRANSDUCTION SYSTEM"/>
    <property type="match status" value="1"/>
</dbReference>
<evidence type="ECO:0000256" key="1">
    <source>
        <dbReference type="ARBA" id="ARBA00012528"/>
    </source>
</evidence>
<dbReference type="EC" id="2.7.7.65" evidence="1"/>
<keyword evidence="7" id="KW-1185">Reference proteome</keyword>
<dbReference type="RefSeq" id="WP_147165001.1">
    <property type="nucleotide sequence ID" value="NZ_BJZO01000137.1"/>
</dbReference>
<evidence type="ECO:0000313" key="6">
    <source>
        <dbReference type="EMBL" id="GEO82966.1"/>
    </source>
</evidence>
<dbReference type="InterPro" id="IPR033424">
    <property type="entry name" value="MASE4"/>
</dbReference>
<comment type="caution">
    <text evidence="6">The sequence shown here is derived from an EMBL/GenBank/DDBJ whole genome shotgun (WGS) entry which is preliminary data.</text>
</comment>
<feature type="transmembrane region" description="Helical" evidence="4">
    <location>
        <begin position="148"/>
        <end position="171"/>
    </location>
</feature>
<feature type="transmembrane region" description="Helical" evidence="4">
    <location>
        <begin position="258"/>
        <end position="279"/>
    </location>
</feature>
<dbReference type="OrthoDB" id="9759607at2"/>
<feature type="transmembrane region" description="Helical" evidence="4">
    <location>
        <begin position="116"/>
        <end position="136"/>
    </location>
</feature>
<dbReference type="Proteomes" id="UP000321567">
    <property type="component" value="Unassembled WGS sequence"/>
</dbReference>
<dbReference type="CDD" id="cd01949">
    <property type="entry name" value="GGDEF"/>
    <property type="match status" value="1"/>
</dbReference>
<dbReference type="GO" id="GO:0005886">
    <property type="term" value="C:plasma membrane"/>
    <property type="evidence" value="ECO:0007669"/>
    <property type="project" value="TreeGrafter"/>
</dbReference>
<keyword evidence="4" id="KW-1133">Transmembrane helix</keyword>
<gene>
    <name evidence="6" type="ORF">ROR02_30970</name>
</gene>
<comment type="catalytic activity">
    <reaction evidence="2">
        <text>2 GTP = 3',3'-c-di-GMP + 2 diphosphate</text>
        <dbReference type="Rhea" id="RHEA:24898"/>
        <dbReference type="ChEBI" id="CHEBI:33019"/>
        <dbReference type="ChEBI" id="CHEBI:37565"/>
        <dbReference type="ChEBI" id="CHEBI:58805"/>
        <dbReference type="EC" id="2.7.7.65"/>
    </reaction>
</comment>
<evidence type="ECO:0000259" key="5">
    <source>
        <dbReference type="PROSITE" id="PS50887"/>
    </source>
</evidence>
<dbReference type="InterPro" id="IPR043128">
    <property type="entry name" value="Rev_trsase/Diguanyl_cyclase"/>
</dbReference>
<feature type="transmembrane region" description="Helical" evidence="4">
    <location>
        <begin position="47"/>
        <end position="67"/>
    </location>
</feature>